<protein>
    <submittedName>
        <fullName evidence="2">Uncharacterized protein</fullName>
    </submittedName>
</protein>
<evidence type="ECO:0000313" key="2">
    <source>
        <dbReference type="EMBL" id="SBR41404.1"/>
    </source>
</evidence>
<reference evidence="2" key="2">
    <citation type="submission" date="2016-06" db="EMBL/GenBank/DDBJ databases">
        <title>The genome of a short-lived fish provides insights into sex chromosome evolution and the genetic control of aging.</title>
        <authorList>
            <person name="Reichwald K."/>
            <person name="Felder M."/>
            <person name="Petzold A."/>
            <person name="Koch P."/>
            <person name="Groth M."/>
            <person name="Platzer M."/>
        </authorList>
    </citation>
    <scope>NUCLEOTIDE SEQUENCE</scope>
    <source>
        <tissue evidence="2">Brain</tissue>
    </source>
</reference>
<sequence>MEHVMDTEERHDEEKLTQIPK</sequence>
<proteinExistence type="predicted"/>
<accession>A0A1A8LBZ3</accession>
<gene>
    <name evidence="2" type="primary">BX530018.1</name>
</gene>
<organism evidence="2">
    <name type="scientific">Nothobranchius pienaari</name>
    <dbReference type="NCBI Taxonomy" id="704102"/>
    <lineage>
        <taxon>Eukaryota</taxon>
        <taxon>Metazoa</taxon>
        <taxon>Chordata</taxon>
        <taxon>Craniata</taxon>
        <taxon>Vertebrata</taxon>
        <taxon>Euteleostomi</taxon>
        <taxon>Actinopterygii</taxon>
        <taxon>Neopterygii</taxon>
        <taxon>Teleostei</taxon>
        <taxon>Neoteleostei</taxon>
        <taxon>Acanthomorphata</taxon>
        <taxon>Ovalentaria</taxon>
        <taxon>Atherinomorphae</taxon>
        <taxon>Cyprinodontiformes</taxon>
        <taxon>Nothobranchiidae</taxon>
        <taxon>Nothobranchius</taxon>
    </lineage>
</organism>
<reference evidence="2" key="1">
    <citation type="submission" date="2016-05" db="EMBL/GenBank/DDBJ databases">
        <authorList>
            <person name="Lavstsen T."/>
            <person name="Jespersen J.S."/>
        </authorList>
    </citation>
    <scope>NUCLEOTIDE SEQUENCE</scope>
    <source>
        <tissue evidence="2">Brain</tissue>
    </source>
</reference>
<feature type="region of interest" description="Disordered" evidence="1">
    <location>
        <begin position="1"/>
        <end position="21"/>
    </location>
</feature>
<dbReference type="AlphaFoldDB" id="A0A1A8LBZ3"/>
<evidence type="ECO:0000256" key="1">
    <source>
        <dbReference type="SAM" id="MobiDB-lite"/>
    </source>
</evidence>
<name>A0A1A8LBZ3_9TELE</name>
<dbReference type="EMBL" id="HAEF01004022">
    <property type="protein sequence ID" value="SBR41404.1"/>
    <property type="molecule type" value="Transcribed_RNA"/>
</dbReference>